<sequence>MLAKGVLVQQARPDAAVVPILVCRKAHVTTFYMAKQMGFMVIDMGRQFIGAVEEEKMLEVRNELWFTDLALGDGPSLRVRDRLRSAVRSNCAGAAAIWRDTALDVELSQAILAAAKARDQGALYREVQHLRQAAADRGWLGGW</sequence>
<proteinExistence type="predicted"/>
<protein>
    <submittedName>
        <fullName evidence="1">Uncharacterized protein</fullName>
    </submittedName>
</protein>
<evidence type="ECO:0000313" key="2">
    <source>
        <dbReference type="Proteomes" id="UP000268285"/>
    </source>
</evidence>
<keyword evidence="2" id="KW-1185">Reference proteome</keyword>
<dbReference type="Proteomes" id="UP000268285">
    <property type="component" value="Unassembled WGS sequence"/>
</dbReference>
<accession>A0A498QXD4</accession>
<dbReference type="EMBL" id="UPHU01000001">
    <property type="protein sequence ID" value="VBA55045.1"/>
    <property type="molecule type" value="Genomic_DNA"/>
</dbReference>
<reference evidence="1 2" key="1">
    <citation type="submission" date="2018-09" db="EMBL/GenBank/DDBJ databases">
        <authorList>
            <person name="Tagini F."/>
        </authorList>
    </citation>
    <scope>NUCLEOTIDE SEQUENCE [LARGE SCALE GENOMIC DNA]</scope>
    <source>
        <strain evidence="1 2">MK142</strain>
    </source>
</reference>
<dbReference type="AlphaFoldDB" id="A0A498QXD4"/>
<evidence type="ECO:0000313" key="1">
    <source>
        <dbReference type="EMBL" id="VBA55045.1"/>
    </source>
</evidence>
<organism evidence="1 2">
    <name type="scientific">Mycobacterium pseudokansasii</name>
    <dbReference type="NCBI Taxonomy" id="2341080"/>
    <lineage>
        <taxon>Bacteria</taxon>
        <taxon>Bacillati</taxon>
        <taxon>Actinomycetota</taxon>
        <taxon>Actinomycetes</taxon>
        <taxon>Mycobacteriales</taxon>
        <taxon>Mycobacteriaceae</taxon>
        <taxon>Mycobacterium</taxon>
    </lineage>
</organism>
<gene>
    <name evidence="1" type="ORF">LAUMK142_04932</name>
</gene>
<name>A0A498QXD4_9MYCO</name>